<proteinExistence type="predicted"/>
<dbReference type="AlphaFoldDB" id="A0A7Y6I9C1"/>
<organism evidence="1 2">
    <name type="scientific">Nonomuraea montanisoli</name>
    <dbReference type="NCBI Taxonomy" id="2741721"/>
    <lineage>
        <taxon>Bacteria</taxon>
        <taxon>Bacillati</taxon>
        <taxon>Actinomycetota</taxon>
        <taxon>Actinomycetes</taxon>
        <taxon>Streptosporangiales</taxon>
        <taxon>Streptosporangiaceae</taxon>
        <taxon>Nonomuraea</taxon>
    </lineage>
</organism>
<evidence type="ECO:0000313" key="2">
    <source>
        <dbReference type="Proteomes" id="UP000586042"/>
    </source>
</evidence>
<sequence length="97" mass="10603">MVVVTVTYTAPLNEVDPWRPAHGDWLNDLIARRLLLVAGRQVPVVGGVHLVPRMPAEDLDRLLAIDPYVLNGVATHAVVEFTPMLVAAGLEDLKSQE</sequence>
<reference evidence="1 2" key="1">
    <citation type="submission" date="2020-06" db="EMBL/GenBank/DDBJ databases">
        <title>Nonomuraea sp. SMC257, a novel actinomycete isolated from soil.</title>
        <authorList>
            <person name="Chanama M."/>
        </authorList>
    </citation>
    <scope>NUCLEOTIDE SEQUENCE [LARGE SCALE GENOMIC DNA]</scope>
    <source>
        <strain evidence="1 2">SMC257</strain>
    </source>
</reference>
<accession>A0A7Y6I9C1</accession>
<dbReference type="InterPro" id="IPR011008">
    <property type="entry name" value="Dimeric_a/b-barrel"/>
</dbReference>
<evidence type="ECO:0008006" key="3">
    <source>
        <dbReference type="Google" id="ProtNLM"/>
    </source>
</evidence>
<dbReference type="RefSeq" id="WP_175591510.1">
    <property type="nucleotide sequence ID" value="NZ_JABWGN010000008.1"/>
</dbReference>
<dbReference type="PANTHER" id="PTHR37828">
    <property type="entry name" value="GSR2449 PROTEIN"/>
    <property type="match status" value="1"/>
</dbReference>
<gene>
    <name evidence="1" type="ORF">HTZ77_21875</name>
</gene>
<comment type="caution">
    <text evidence="1">The sequence shown here is derived from an EMBL/GenBank/DDBJ whole genome shotgun (WGS) entry which is preliminary data.</text>
</comment>
<dbReference type="SUPFAM" id="SSF54909">
    <property type="entry name" value="Dimeric alpha+beta barrel"/>
    <property type="match status" value="1"/>
</dbReference>
<dbReference type="PANTHER" id="PTHR37828:SF1">
    <property type="entry name" value="YCII-RELATED DOMAIN-CONTAINING PROTEIN"/>
    <property type="match status" value="1"/>
</dbReference>
<dbReference type="EMBL" id="JABWGN010000008">
    <property type="protein sequence ID" value="NUW34062.1"/>
    <property type="molecule type" value="Genomic_DNA"/>
</dbReference>
<dbReference type="Proteomes" id="UP000586042">
    <property type="component" value="Unassembled WGS sequence"/>
</dbReference>
<protein>
    <recommendedName>
        <fullName evidence="3">YCII-related domain-containing protein</fullName>
    </recommendedName>
</protein>
<keyword evidence="2" id="KW-1185">Reference proteome</keyword>
<name>A0A7Y6I9C1_9ACTN</name>
<evidence type="ECO:0000313" key="1">
    <source>
        <dbReference type="EMBL" id="NUW34062.1"/>
    </source>
</evidence>